<dbReference type="Pfam" id="PF07729">
    <property type="entry name" value="FCD"/>
    <property type="match status" value="1"/>
</dbReference>
<gene>
    <name evidence="5" type="primary">lutR</name>
    <name evidence="5" type="ORF">ERS852578_01079</name>
</gene>
<dbReference type="InterPro" id="IPR036390">
    <property type="entry name" value="WH_DNA-bd_sf"/>
</dbReference>
<dbReference type="AlphaFoldDB" id="A0A173SPM5"/>
<dbReference type="InterPro" id="IPR036388">
    <property type="entry name" value="WH-like_DNA-bd_sf"/>
</dbReference>
<dbReference type="EMBL" id="CYYC01000010">
    <property type="protein sequence ID" value="CUM91926.1"/>
    <property type="molecule type" value="Genomic_DNA"/>
</dbReference>
<protein>
    <submittedName>
        <fullName evidence="5">L-lactate utilization operon repressor</fullName>
    </submittedName>
</protein>
<dbReference type="SUPFAM" id="SSF46785">
    <property type="entry name" value="Winged helix' DNA-binding domain"/>
    <property type="match status" value="1"/>
</dbReference>
<keyword evidence="2" id="KW-0238">DNA-binding</keyword>
<dbReference type="Proteomes" id="UP000095390">
    <property type="component" value="Unassembled WGS sequence"/>
</dbReference>
<dbReference type="SMART" id="SM00345">
    <property type="entry name" value="HTH_GNTR"/>
    <property type="match status" value="1"/>
</dbReference>
<dbReference type="SMART" id="SM00895">
    <property type="entry name" value="FCD"/>
    <property type="match status" value="1"/>
</dbReference>
<dbReference type="Pfam" id="PF00392">
    <property type="entry name" value="GntR"/>
    <property type="match status" value="1"/>
</dbReference>
<dbReference type="PRINTS" id="PR00035">
    <property type="entry name" value="HTHGNTR"/>
</dbReference>
<dbReference type="CDD" id="cd07377">
    <property type="entry name" value="WHTH_GntR"/>
    <property type="match status" value="1"/>
</dbReference>
<keyword evidence="1" id="KW-0805">Transcription regulation</keyword>
<evidence type="ECO:0000313" key="6">
    <source>
        <dbReference type="Proteomes" id="UP000095390"/>
    </source>
</evidence>
<evidence type="ECO:0000313" key="5">
    <source>
        <dbReference type="EMBL" id="CUM91926.1"/>
    </source>
</evidence>
<dbReference type="InterPro" id="IPR008920">
    <property type="entry name" value="TF_FadR/GntR_C"/>
</dbReference>
<keyword evidence="3" id="KW-0804">Transcription</keyword>
<dbReference type="InterPro" id="IPR000524">
    <property type="entry name" value="Tscrpt_reg_HTH_GntR"/>
</dbReference>
<dbReference type="GO" id="GO:0003677">
    <property type="term" value="F:DNA binding"/>
    <property type="evidence" value="ECO:0007669"/>
    <property type="project" value="UniProtKB-KW"/>
</dbReference>
<dbReference type="PANTHER" id="PTHR43537:SF5">
    <property type="entry name" value="UXU OPERON TRANSCRIPTIONAL REGULATOR"/>
    <property type="match status" value="1"/>
</dbReference>
<dbReference type="SUPFAM" id="SSF48008">
    <property type="entry name" value="GntR ligand-binding domain-like"/>
    <property type="match status" value="1"/>
</dbReference>
<dbReference type="GO" id="GO:0003700">
    <property type="term" value="F:DNA-binding transcription factor activity"/>
    <property type="evidence" value="ECO:0007669"/>
    <property type="project" value="InterPro"/>
</dbReference>
<proteinExistence type="predicted"/>
<feature type="domain" description="HTH gntR-type" evidence="4">
    <location>
        <begin position="15"/>
        <end position="83"/>
    </location>
</feature>
<dbReference type="PANTHER" id="PTHR43537">
    <property type="entry name" value="TRANSCRIPTIONAL REGULATOR, GNTR FAMILY"/>
    <property type="match status" value="1"/>
</dbReference>
<dbReference type="Gene3D" id="1.10.10.10">
    <property type="entry name" value="Winged helix-like DNA-binding domain superfamily/Winged helix DNA-binding domain"/>
    <property type="match status" value="1"/>
</dbReference>
<reference evidence="5 6" key="1">
    <citation type="submission" date="2015-09" db="EMBL/GenBank/DDBJ databases">
        <authorList>
            <consortium name="Pathogen Informatics"/>
        </authorList>
    </citation>
    <scope>NUCLEOTIDE SEQUENCE [LARGE SCALE GENOMIC DNA]</scope>
    <source>
        <strain evidence="5 6">2789STDY5834966</strain>
    </source>
</reference>
<dbReference type="Gene3D" id="1.20.120.530">
    <property type="entry name" value="GntR ligand-binding domain-like"/>
    <property type="match status" value="1"/>
</dbReference>
<sequence>MNEFTDFKTYKMKNQKTYQYVFDYFSEQILSGELKINDKILPEREIAEKLDVSRNSIREVMHMLEINGLLDCRQGSGNYLRCEPQDYMVKFMNMVMSLQQIKYTEVYDIRMGYETVALRLAIKNATEEEIEEMHQILIKMDEIEDPKESGKLDMQFHNKLIEASHNRMIVLYTSMIAELINQFIADFRVRIMANQRQADALRRAHWNIYDSLVAKDFVAGSFAMQRHFDIVGEQLERLQQQMENQGK</sequence>
<evidence type="ECO:0000256" key="1">
    <source>
        <dbReference type="ARBA" id="ARBA00023015"/>
    </source>
</evidence>
<accession>A0A173SPM5</accession>
<dbReference type="OrthoDB" id="1972820at2"/>
<evidence type="ECO:0000256" key="2">
    <source>
        <dbReference type="ARBA" id="ARBA00023125"/>
    </source>
</evidence>
<organism evidence="5 6">
    <name type="scientific">Anaerobutyricum hallii</name>
    <dbReference type="NCBI Taxonomy" id="39488"/>
    <lineage>
        <taxon>Bacteria</taxon>
        <taxon>Bacillati</taxon>
        <taxon>Bacillota</taxon>
        <taxon>Clostridia</taxon>
        <taxon>Lachnospirales</taxon>
        <taxon>Lachnospiraceae</taxon>
        <taxon>Anaerobutyricum</taxon>
    </lineage>
</organism>
<name>A0A173SPM5_9FIRM</name>
<dbReference type="InterPro" id="IPR011711">
    <property type="entry name" value="GntR_C"/>
</dbReference>
<dbReference type="RefSeq" id="WP_055182728.1">
    <property type="nucleotide sequence ID" value="NZ_CAKXER010000001.1"/>
</dbReference>
<evidence type="ECO:0000256" key="3">
    <source>
        <dbReference type="ARBA" id="ARBA00023163"/>
    </source>
</evidence>
<dbReference type="PROSITE" id="PS50949">
    <property type="entry name" value="HTH_GNTR"/>
    <property type="match status" value="1"/>
</dbReference>
<evidence type="ECO:0000259" key="4">
    <source>
        <dbReference type="PROSITE" id="PS50949"/>
    </source>
</evidence>